<organism evidence="11 12">
    <name type="scientific">Acidihalobacter aeolianus</name>
    <dbReference type="NCBI Taxonomy" id="2792603"/>
    <lineage>
        <taxon>Bacteria</taxon>
        <taxon>Pseudomonadati</taxon>
        <taxon>Pseudomonadota</taxon>
        <taxon>Gammaproteobacteria</taxon>
        <taxon>Chromatiales</taxon>
        <taxon>Ectothiorhodospiraceae</taxon>
        <taxon>Acidihalobacter</taxon>
    </lineage>
</organism>
<dbReference type="EMBL" id="CP017448">
    <property type="protein sequence ID" value="AOV18657.1"/>
    <property type="molecule type" value="Genomic_DNA"/>
</dbReference>
<evidence type="ECO:0000313" key="11">
    <source>
        <dbReference type="EMBL" id="AOV18657.1"/>
    </source>
</evidence>
<keyword evidence="2" id="KW-0813">Transport</keyword>
<feature type="transmembrane region" description="Helical" evidence="10">
    <location>
        <begin position="411"/>
        <end position="431"/>
    </location>
</feature>
<dbReference type="PANTHER" id="PTHR43427:SF6">
    <property type="entry name" value="CHLORIDE CHANNEL PROTEIN CLC-E"/>
    <property type="match status" value="1"/>
</dbReference>
<dbReference type="PRINTS" id="PR00762">
    <property type="entry name" value="CLCHANNEL"/>
</dbReference>
<dbReference type="SUPFAM" id="SSF81340">
    <property type="entry name" value="Clc chloride channel"/>
    <property type="match status" value="1"/>
</dbReference>
<keyword evidence="7" id="KW-0869">Chloride channel</keyword>
<dbReference type="Proteomes" id="UP000095342">
    <property type="component" value="Chromosome"/>
</dbReference>
<feature type="transmembrane region" description="Helical" evidence="10">
    <location>
        <begin position="383"/>
        <end position="405"/>
    </location>
</feature>
<dbReference type="AlphaFoldDB" id="A0A1D8KCH4"/>
<dbReference type="Pfam" id="PF00654">
    <property type="entry name" value="Voltage_CLC"/>
    <property type="match status" value="1"/>
</dbReference>
<dbReference type="Gene3D" id="1.10.3080.10">
    <property type="entry name" value="Clc chloride channel"/>
    <property type="match status" value="1"/>
</dbReference>
<dbReference type="GO" id="GO:0005254">
    <property type="term" value="F:chloride channel activity"/>
    <property type="evidence" value="ECO:0007669"/>
    <property type="project" value="UniProtKB-KW"/>
</dbReference>
<evidence type="ECO:0000256" key="6">
    <source>
        <dbReference type="ARBA" id="ARBA00023136"/>
    </source>
</evidence>
<sequence length="596" mass="63639">MDTPATSRLVGVRPKLALLALLVGIIAGLGAAIFRGLIGLFHNIFFFGHLTIAYDTLKHTLESPWGIGIIGIPVIGALLVAFLVKTFAPEAKGHGVPEVIDAIYYNRGVIRPQVALIKSLASSISIGSGGAIGREGPIIQIGATFGSVLAQWTRLPEWQRLVLIACGAGGGIAATFNTPIGGILFAVEIMMVEISARTLIPVMIATGAASFVGRLFFGDHASFIIPPMTLHAATSSSFRVFVAYALLGLVMGVLGMLYTRSVYAFEDFFDRLPGNYYTRHALGMLCVGIMMFLLMKYLGHYYIEGVGYATIQDILGGHLTVTWILLLLVFMKLLAVSLTLGSGASGGIFSPALFMGATLGAGLVNFGHIFLPGLQVSPVGGAVIGMACMVAAGTGAAVTAVVMIFEMTRDYNVIIPLIIAVSLAYGMRYLLIADDLYTLKLTRRGRRLPKSMESNLYLMRGALDLIQAPFLRIGADTELDALRARLATHRVLPHILLVRDGRIEGIVTADTLSRELAATGDGSLVNHANKHYSIMDERTQVIDLVSRLRSDGTHIAVLVQGAPEHADADDVVGLVSWDDVMEHANLPGDLGRALSD</sequence>
<name>A0A1D8KCH4_9GAMM</name>
<dbReference type="SUPFAM" id="SSF54631">
    <property type="entry name" value="CBS-domain pair"/>
    <property type="match status" value="1"/>
</dbReference>
<keyword evidence="5" id="KW-0406">Ion transport</keyword>
<keyword evidence="4 10" id="KW-1133">Transmembrane helix</keyword>
<keyword evidence="6 10" id="KW-0472">Membrane</keyword>
<keyword evidence="8" id="KW-0868">Chloride</keyword>
<evidence type="ECO:0000256" key="1">
    <source>
        <dbReference type="ARBA" id="ARBA00004141"/>
    </source>
</evidence>
<reference evidence="11 12" key="1">
    <citation type="submission" date="2016-09" db="EMBL/GenBank/DDBJ databases">
        <title>Acidihalobacter prosperus V6 (DSM14174).</title>
        <authorList>
            <person name="Khaleque H.N."/>
            <person name="Ramsay J.P."/>
            <person name="Murphy R.J.T."/>
            <person name="Kaksonen A.H."/>
            <person name="Boxall N.J."/>
            <person name="Watkin E.L.J."/>
        </authorList>
    </citation>
    <scope>NUCLEOTIDE SEQUENCE [LARGE SCALE GENOMIC DNA]</scope>
    <source>
        <strain evidence="11 12">V6</strain>
    </source>
</reference>
<evidence type="ECO:0000256" key="3">
    <source>
        <dbReference type="ARBA" id="ARBA00022692"/>
    </source>
</evidence>
<feature type="transmembrane region" description="Helical" evidence="10">
    <location>
        <begin position="319"/>
        <end position="340"/>
    </location>
</feature>
<keyword evidence="12" id="KW-1185">Reference proteome</keyword>
<dbReference type="GO" id="GO:0034707">
    <property type="term" value="C:chloride channel complex"/>
    <property type="evidence" value="ECO:0007669"/>
    <property type="project" value="UniProtKB-KW"/>
</dbReference>
<evidence type="ECO:0000256" key="4">
    <source>
        <dbReference type="ARBA" id="ARBA00022989"/>
    </source>
</evidence>
<feature type="transmembrane region" description="Helical" evidence="10">
    <location>
        <begin position="238"/>
        <end position="258"/>
    </location>
</feature>
<dbReference type="InterPro" id="IPR046342">
    <property type="entry name" value="CBS_dom_sf"/>
</dbReference>
<dbReference type="InterPro" id="IPR014743">
    <property type="entry name" value="Cl-channel_core"/>
</dbReference>
<keyword evidence="9" id="KW-0407">Ion channel</keyword>
<evidence type="ECO:0000256" key="2">
    <source>
        <dbReference type="ARBA" id="ARBA00022448"/>
    </source>
</evidence>
<evidence type="ECO:0000256" key="9">
    <source>
        <dbReference type="ARBA" id="ARBA00023303"/>
    </source>
</evidence>
<feature type="transmembrane region" description="Helical" evidence="10">
    <location>
        <begin position="352"/>
        <end position="371"/>
    </location>
</feature>
<feature type="transmembrane region" description="Helical" evidence="10">
    <location>
        <begin position="16"/>
        <end position="45"/>
    </location>
</feature>
<dbReference type="InterPro" id="IPR001807">
    <property type="entry name" value="ClC"/>
</dbReference>
<dbReference type="CDD" id="cd00400">
    <property type="entry name" value="Voltage_gated_ClC"/>
    <property type="match status" value="1"/>
</dbReference>
<protein>
    <submittedName>
        <fullName evidence="11">Chloride channel protein</fullName>
    </submittedName>
</protein>
<keyword evidence="3 10" id="KW-0812">Transmembrane</keyword>
<feature type="transmembrane region" description="Helical" evidence="10">
    <location>
        <begin position="278"/>
        <end position="298"/>
    </location>
</feature>
<evidence type="ECO:0000256" key="8">
    <source>
        <dbReference type="ARBA" id="ARBA00023214"/>
    </source>
</evidence>
<evidence type="ECO:0000256" key="10">
    <source>
        <dbReference type="SAM" id="Phobius"/>
    </source>
</evidence>
<evidence type="ECO:0000313" key="12">
    <source>
        <dbReference type="Proteomes" id="UP000095342"/>
    </source>
</evidence>
<evidence type="ECO:0000256" key="5">
    <source>
        <dbReference type="ARBA" id="ARBA00023065"/>
    </source>
</evidence>
<evidence type="ECO:0000256" key="7">
    <source>
        <dbReference type="ARBA" id="ARBA00023173"/>
    </source>
</evidence>
<gene>
    <name evidence="11" type="ORF">BJI67_14495</name>
</gene>
<dbReference type="PANTHER" id="PTHR43427">
    <property type="entry name" value="CHLORIDE CHANNEL PROTEIN CLC-E"/>
    <property type="match status" value="1"/>
</dbReference>
<dbReference type="KEGG" id="aaeo:BJI67_14495"/>
<proteinExistence type="predicted"/>
<feature type="transmembrane region" description="Helical" evidence="10">
    <location>
        <begin position="161"/>
        <end position="187"/>
    </location>
</feature>
<accession>A0A1D8KCH4</accession>
<comment type="subcellular location">
    <subcellularLocation>
        <location evidence="1">Membrane</location>
        <topology evidence="1">Multi-pass membrane protein</topology>
    </subcellularLocation>
</comment>
<feature type="transmembrane region" description="Helical" evidence="10">
    <location>
        <begin position="199"/>
        <end position="217"/>
    </location>
</feature>
<dbReference type="InterPro" id="IPR050368">
    <property type="entry name" value="ClC-type_chloride_channel"/>
</dbReference>
<feature type="transmembrane region" description="Helical" evidence="10">
    <location>
        <begin position="65"/>
        <end position="84"/>
    </location>
</feature>